<accession>A0A8H3ITY6</accession>
<dbReference type="EMBL" id="CAJPDR010000214">
    <property type="protein sequence ID" value="CAF9926394.1"/>
    <property type="molecule type" value="Genomic_DNA"/>
</dbReference>
<evidence type="ECO:0000256" key="2">
    <source>
        <dbReference type="ARBA" id="ARBA00022448"/>
    </source>
</evidence>
<sequence>MTAQILTSELSTLIQESKRRNPDLRAATFVKPFLLACNTRNPKFAGTAAVCLQRIVVANALPKETLAEVLGAFRECSTLALDIQLKVLQALPSLLQNYASSLGGQLLVAAFQVCFLLYSSRTAVVSNTAAAAIQQLVSSTLEKAVIEDDGQLEHEISVQVSIGDGTVSIYGMALDAYRLLDDICLLTDGQKPKFLPSVNLVQNYGLELLESILANYADTVMAHAEQIHVLRLRLMPLIVKILSEKSGFSSTVRAMRLFRLIVSRMLFALASECEMVLSLLNHMLDPDAAALWKRALCLEVFRGIHSDPTLVRSIYTHYDEAEEQRNIIRDHLGSLVRLASEKPAIIGLGHQSSVPILTTQDDTSDEQAAIQAGGLIGIGAVPMENNINRSGISSQWSVIRIPCIDQLDKSEPPTLPATYIYSLALTCITTFCEGLARFLLPFTVPTENKAKRKQPTWKYVAAESPAERKAERTQSFGSRRMPVNPLSLKDHVLYTQVSISGHMVEHCWPALLAASSTYLNATLDSDNYHALIRSFQKFTQIAGLLGLSTPRDAFLTTLGKSAVPLMSTTVASPQTNGQEFVSPAREFTESDRDSNPAPNSKPHNSRKSVDMLLPTLHTRHLLCLRALLNLGIALGPVLQQSWTIILETLQQADLMVSLAAPGRRKQSKRSTGGLEKDSASEIGDGADDLRLEITAAETATSRLFESTADLPNEAFVDFLKCTCSLLPVGDGSLEGIPIDGLLNAKPAARKHQKVRSVSGVAMDANATGHSSGFVLDKIDEAIQNNVMRLLQLETTETGWDFLLEKLSGVSRSGPLPSDVRIKAAKVWNDLVVVVAVSEEELSSKERDTVRGRSLEALANEVSYLSVSGPQSTKILQSCEIEIHRLSLEALRSILEHCGESLESGWTSVLIIINSIFTTITNDLTIDANSPRPRSQKLVSPAFGSLQLICSDFLNSVPPSHILSLLDTLHCFSAQDQDLNTSLTTATFFRNVSDFLQRDGGEIDFDFLNTHHPTEADLKHWAKARNDERSTQALWLYLLLRLTLLSTDSRLEVRHSALHTLFRIFDACSDQLSAAAVQICFNIILVKLLESNELRRLSLKTSLMSDPSEEFTDSWNETAIVEIEGLSGLFSQWLDTYKGNESLAPMFEEFFGQLIGCLKRQSLIVSNAVFNGLSKILAEIEGLGSLGKPLLVKAWQLWNDGNPASHVDDSKRKNGNQDALMAYMLCLEQLLRLIAQDLQPNEAHLIISQLRACIVGSNAATYSTDVDRMTPLQGRALDALKSITTNSPELVPELVGSIDGFVTLAYEQKGQFSGKAYTYIALSKAAMDILERCIANHIRRPDICATDTVTRACSALAIPLHLKYRWKTEGKEPSPWRKAASTALAILEAFMPTIQASHGRESSSPFWEVVVRISDGILAADCEACARWQEIPKDQVFDVDAFTRLQKLVIPALGSSSIPDAIRRKYVESIFTNSIIHEPHPDDLARPDQELLEGLQSTHIGRVQDLPPSPRSRLSYLLLDALFGLVAVHDGSPKRVRLAQAAAPYLILRAGLTLKAYGMDHPLRGRMPQPWSQKKEMLHVLRKLIDLNSEPKAIPAAPGVTSEHKKHLHRLYQLVMKAMKAAWRDDEMANALREVLDAVGDDFGL</sequence>
<keyword evidence="9" id="KW-1185">Reference proteome</keyword>
<name>A0A8H3ITY6_9LECA</name>
<organism evidence="8 9">
    <name type="scientific">Alectoria fallacina</name>
    <dbReference type="NCBI Taxonomy" id="1903189"/>
    <lineage>
        <taxon>Eukaryota</taxon>
        <taxon>Fungi</taxon>
        <taxon>Dikarya</taxon>
        <taxon>Ascomycota</taxon>
        <taxon>Pezizomycotina</taxon>
        <taxon>Lecanoromycetes</taxon>
        <taxon>OSLEUM clade</taxon>
        <taxon>Lecanoromycetidae</taxon>
        <taxon>Lecanorales</taxon>
        <taxon>Lecanorineae</taxon>
        <taxon>Parmeliaceae</taxon>
        <taxon>Alectoria</taxon>
    </lineage>
</organism>
<evidence type="ECO:0000256" key="4">
    <source>
        <dbReference type="SAM" id="MobiDB-lite"/>
    </source>
</evidence>
<feature type="domain" description="Mon2/Sec7/BIG1-like dimerisation and cyclophilin-binding" evidence="7">
    <location>
        <begin position="27"/>
        <end position="148"/>
    </location>
</feature>
<feature type="region of interest" description="Disordered" evidence="4">
    <location>
        <begin position="584"/>
        <end position="608"/>
    </location>
</feature>
<dbReference type="GO" id="GO:0015031">
    <property type="term" value="P:protein transport"/>
    <property type="evidence" value="ECO:0007669"/>
    <property type="project" value="UniProtKB-KW"/>
</dbReference>
<dbReference type="SUPFAM" id="SSF48371">
    <property type="entry name" value="ARM repeat"/>
    <property type="match status" value="1"/>
</dbReference>
<evidence type="ECO:0000313" key="9">
    <source>
        <dbReference type="Proteomes" id="UP000664203"/>
    </source>
</evidence>
<evidence type="ECO:0000256" key="1">
    <source>
        <dbReference type="ARBA" id="ARBA00008144"/>
    </source>
</evidence>
<dbReference type="InterPro" id="IPR032629">
    <property type="entry name" value="DCB_dom"/>
</dbReference>
<evidence type="ECO:0000259" key="6">
    <source>
        <dbReference type="Pfam" id="PF16206"/>
    </source>
</evidence>
<dbReference type="PANTHER" id="PTHR10663:SF333">
    <property type="entry name" value="PROTEIN MON2 HOMOLOG"/>
    <property type="match status" value="1"/>
</dbReference>
<dbReference type="GO" id="GO:0005794">
    <property type="term" value="C:Golgi apparatus"/>
    <property type="evidence" value="ECO:0007669"/>
    <property type="project" value="UniProtKB-ARBA"/>
</dbReference>
<evidence type="ECO:0000256" key="3">
    <source>
        <dbReference type="ARBA" id="ARBA00022927"/>
    </source>
</evidence>
<evidence type="ECO:0000313" key="8">
    <source>
        <dbReference type="EMBL" id="CAF9926394.1"/>
    </source>
</evidence>
<dbReference type="InterPro" id="IPR032691">
    <property type="entry name" value="Mon2/Sec7/BIG1-like_HUS"/>
</dbReference>
<gene>
    <name evidence="8" type="ORF">ALECFALPRED_003432</name>
</gene>
<dbReference type="InterPro" id="IPR016024">
    <property type="entry name" value="ARM-type_fold"/>
</dbReference>
<dbReference type="Pfam" id="PF16206">
    <property type="entry name" value="Mon2_C"/>
    <property type="match status" value="1"/>
</dbReference>
<keyword evidence="3" id="KW-0653">Protein transport</keyword>
<evidence type="ECO:0000259" key="5">
    <source>
        <dbReference type="Pfam" id="PF12783"/>
    </source>
</evidence>
<comment type="caution">
    <text evidence="8">The sequence shown here is derived from an EMBL/GenBank/DDBJ whole genome shotgun (WGS) entry which is preliminary data.</text>
</comment>
<reference evidence="8" key="1">
    <citation type="submission" date="2021-03" db="EMBL/GenBank/DDBJ databases">
        <authorList>
            <person name="Tagirdzhanova G."/>
        </authorList>
    </citation>
    <scope>NUCLEOTIDE SEQUENCE</scope>
</reference>
<protein>
    <recommendedName>
        <fullName evidence="10">Endosomal peripheral membrane protein</fullName>
    </recommendedName>
</protein>
<evidence type="ECO:0008006" key="10">
    <source>
        <dbReference type="Google" id="ProtNLM"/>
    </source>
</evidence>
<feature type="region of interest" description="Disordered" evidence="4">
    <location>
        <begin position="660"/>
        <end position="682"/>
    </location>
</feature>
<proteinExistence type="inferred from homology"/>
<dbReference type="Pfam" id="PF12783">
    <property type="entry name" value="Sec7-like_HUS"/>
    <property type="match status" value="1"/>
</dbReference>
<feature type="domain" description="Mon2/Sec7/BIG1-like HUS" evidence="5">
    <location>
        <begin position="173"/>
        <end position="327"/>
    </location>
</feature>
<feature type="domain" description="Mon2 C-terminal" evidence="6">
    <location>
        <begin position="951"/>
        <end position="1090"/>
    </location>
</feature>
<keyword evidence="2" id="KW-0813">Transport</keyword>
<dbReference type="PANTHER" id="PTHR10663">
    <property type="entry name" value="GUANYL-NUCLEOTIDE EXCHANGE FACTOR"/>
    <property type="match status" value="1"/>
</dbReference>
<dbReference type="Pfam" id="PF16213">
    <property type="entry name" value="DCB"/>
    <property type="match status" value="1"/>
</dbReference>
<evidence type="ECO:0000259" key="7">
    <source>
        <dbReference type="Pfam" id="PF16213"/>
    </source>
</evidence>
<dbReference type="Proteomes" id="UP000664203">
    <property type="component" value="Unassembled WGS sequence"/>
</dbReference>
<comment type="similarity">
    <text evidence="1">Belongs to the MON2 family.</text>
</comment>
<dbReference type="InterPro" id="IPR032817">
    <property type="entry name" value="Mon2_C"/>
</dbReference>
<dbReference type="OrthoDB" id="294853at2759"/>